<dbReference type="Proteomes" id="UP001597173">
    <property type="component" value="Unassembled WGS sequence"/>
</dbReference>
<dbReference type="EMBL" id="JBHTNF010000001">
    <property type="protein sequence ID" value="MFD1327170.1"/>
    <property type="molecule type" value="Genomic_DNA"/>
</dbReference>
<proteinExistence type="predicted"/>
<dbReference type="PROSITE" id="PS50056">
    <property type="entry name" value="TYR_PHOSPHATASE_2"/>
    <property type="match status" value="1"/>
</dbReference>
<evidence type="ECO:0000313" key="2">
    <source>
        <dbReference type="EMBL" id="MFD1327170.1"/>
    </source>
</evidence>
<name>A0ABW3YTT6_MYCRA</name>
<reference evidence="3" key="1">
    <citation type="journal article" date="2019" name="Int. J. Syst. Evol. Microbiol.">
        <title>The Global Catalogue of Microorganisms (GCM) 10K type strain sequencing project: providing services to taxonomists for standard genome sequencing and annotation.</title>
        <authorList>
            <consortium name="The Broad Institute Genomics Platform"/>
            <consortium name="The Broad Institute Genome Sequencing Center for Infectious Disease"/>
            <person name="Wu L."/>
            <person name="Ma J."/>
        </authorList>
    </citation>
    <scope>NUCLEOTIDE SEQUENCE [LARGE SCALE GENOMIC DNA]</scope>
    <source>
        <strain evidence="3">CCUG 55609</strain>
    </source>
</reference>
<dbReference type="InterPro" id="IPR029021">
    <property type="entry name" value="Prot-tyrosine_phosphatase-like"/>
</dbReference>
<dbReference type="RefSeq" id="WP_374836961.1">
    <property type="nucleotide sequence ID" value="NZ_JBHEEW010000004.1"/>
</dbReference>
<comment type="caution">
    <text evidence="2">The sequence shown here is derived from an EMBL/GenBank/DDBJ whole genome shotgun (WGS) entry which is preliminary data.</text>
</comment>
<dbReference type="SUPFAM" id="SSF52799">
    <property type="entry name" value="(Phosphotyrosine protein) phosphatases II"/>
    <property type="match status" value="1"/>
</dbReference>
<accession>A0ABW3YTT6</accession>
<sequence length="166" mass="18024">MATPEKFTIATVRLPNGGRIGLSRIPGRTGEYASDLQAIADWEANSVISMTDWVEMEARGCSDLGARLAERDIAWFHLPIRDFAGPGGLAEAKWPQYSAELHEILDRGGAVLAHCHGGHGRAGMVALRLLVERGEDPGIALRRIRAVRPGAVQTEGQYRWAVSAAR</sequence>
<keyword evidence="3" id="KW-1185">Reference proteome</keyword>
<protein>
    <submittedName>
        <fullName evidence="2">Protein-tyrosine phosphatase family protein</fullName>
    </submittedName>
</protein>
<dbReference type="Pfam" id="PF22785">
    <property type="entry name" value="Tc-R-P"/>
    <property type="match status" value="1"/>
</dbReference>
<organism evidence="2 3">
    <name type="scientific">Mycoplana ramosa</name>
    <name type="common">Mycoplana bullata</name>
    <dbReference type="NCBI Taxonomy" id="40837"/>
    <lineage>
        <taxon>Bacteria</taxon>
        <taxon>Pseudomonadati</taxon>
        <taxon>Pseudomonadota</taxon>
        <taxon>Alphaproteobacteria</taxon>
        <taxon>Hyphomicrobiales</taxon>
        <taxon>Rhizobiaceae</taxon>
        <taxon>Mycoplana</taxon>
    </lineage>
</organism>
<gene>
    <name evidence="2" type="ORF">ACFQ33_04605</name>
</gene>
<dbReference type="InterPro" id="IPR000387">
    <property type="entry name" value="Tyr_Pase_dom"/>
</dbReference>
<dbReference type="Gene3D" id="3.90.190.10">
    <property type="entry name" value="Protein tyrosine phosphatase superfamily"/>
    <property type="match status" value="1"/>
</dbReference>
<evidence type="ECO:0000313" key="3">
    <source>
        <dbReference type="Proteomes" id="UP001597173"/>
    </source>
</evidence>
<evidence type="ECO:0000259" key="1">
    <source>
        <dbReference type="PROSITE" id="PS50056"/>
    </source>
</evidence>
<feature type="domain" description="Tyrosine specific protein phosphatases" evidence="1">
    <location>
        <begin position="95"/>
        <end position="159"/>
    </location>
</feature>